<accession>A0A1I1DHB5</accession>
<keyword evidence="1" id="KW-0472">Membrane</keyword>
<keyword evidence="3" id="KW-1185">Reference proteome</keyword>
<evidence type="ECO:0000313" key="2">
    <source>
        <dbReference type="EMBL" id="SFB74359.1"/>
    </source>
</evidence>
<reference evidence="3" key="1">
    <citation type="submission" date="2016-10" db="EMBL/GenBank/DDBJ databases">
        <authorList>
            <person name="Varghese N."/>
            <person name="Submissions S."/>
        </authorList>
    </citation>
    <scope>NUCLEOTIDE SEQUENCE [LARGE SCALE GENOMIC DNA]</scope>
    <source>
        <strain evidence="3">DSM 13078</strain>
    </source>
</reference>
<protein>
    <submittedName>
        <fullName evidence="2">Uncharacterized protein</fullName>
    </submittedName>
</protein>
<organism evidence="2 3">
    <name type="scientific">Natronobacterium haloterrestre</name>
    <name type="common">Halobiforma haloterrestris</name>
    <dbReference type="NCBI Taxonomy" id="148448"/>
    <lineage>
        <taxon>Archaea</taxon>
        <taxon>Methanobacteriati</taxon>
        <taxon>Methanobacteriota</taxon>
        <taxon>Stenosarchaea group</taxon>
        <taxon>Halobacteria</taxon>
        <taxon>Halobacteriales</taxon>
        <taxon>Natrialbaceae</taxon>
        <taxon>Natronobacterium</taxon>
    </lineage>
</organism>
<dbReference type="OrthoDB" id="319208at2157"/>
<gene>
    <name evidence="2" type="ORF">SAMN05444422_101655</name>
</gene>
<sequence length="82" mass="8813">MPHIKGMVHGFAAMATLIVGSILTDVVSEHAAVFRELSALSIELLTDVGQLPIDEEVAGIVVPVGVLMGIWVFLFELRQVTN</sequence>
<keyword evidence="1" id="KW-0812">Transmembrane</keyword>
<evidence type="ECO:0000256" key="1">
    <source>
        <dbReference type="SAM" id="Phobius"/>
    </source>
</evidence>
<evidence type="ECO:0000313" key="3">
    <source>
        <dbReference type="Proteomes" id="UP000199161"/>
    </source>
</evidence>
<keyword evidence="1" id="KW-1133">Transmembrane helix</keyword>
<proteinExistence type="predicted"/>
<dbReference type="EMBL" id="FOKW01000001">
    <property type="protein sequence ID" value="SFB74359.1"/>
    <property type="molecule type" value="Genomic_DNA"/>
</dbReference>
<dbReference type="Proteomes" id="UP000199161">
    <property type="component" value="Unassembled WGS sequence"/>
</dbReference>
<name>A0A1I1DHB5_NATHA</name>
<dbReference type="RefSeq" id="WP_089785265.1">
    <property type="nucleotide sequence ID" value="NZ_FOKW01000001.1"/>
</dbReference>
<feature type="transmembrane region" description="Helical" evidence="1">
    <location>
        <begin position="57"/>
        <end position="77"/>
    </location>
</feature>
<dbReference type="AlphaFoldDB" id="A0A1I1DHB5"/>